<dbReference type="Proteomes" id="UP000005268">
    <property type="component" value="Chromosome"/>
</dbReference>
<dbReference type="EMBL" id="CP003588">
    <property type="protein sequence ID" value="AFK68041.1"/>
    <property type="molecule type" value="Genomic_DNA"/>
</dbReference>
<keyword evidence="1" id="KW-0472">Membrane</keyword>
<feature type="transmembrane region" description="Helical" evidence="1">
    <location>
        <begin position="24"/>
        <end position="44"/>
    </location>
</feature>
<dbReference type="AlphaFoldDB" id="I3URC0"/>
<protein>
    <submittedName>
        <fullName evidence="2">Uncharacterized protein</fullName>
    </submittedName>
</protein>
<dbReference type="HOGENOM" id="CLU_2900836_0_0_6"/>
<evidence type="ECO:0000313" key="2">
    <source>
        <dbReference type="EMBL" id="AFK68041.1"/>
    </source>
</evidence>
<accession>I3URC0</accession>
<evidence type="ECO:0000256" key="1">
    <source>
        <dbReference type="SAM" id="Phobius"/>
    </source>
</evidence>
<proteinExistence type="predicted"/>
<sequence length="62" mass="6467">MATGIGAGFRKEVQSLKASSSKLYSHWPVLTLCAGFAGLLWLFISAGSEVGNIGVIGAFHRG</sequence>
<name>I3URC0_PSEPU</name>
<gene>
    <name evidence="2" type="ORF">YSA_02350</name>
</gene>
<organism evidence="2 3">
    <name type="scientific">Pseudomonas putida ND6</name>
    <dbReference type="NCBI Taxonomy" id="231023"/>
    <lineage>
        <taxon>Bacteria</taxon>
        <taxon>Pseudomonadati</taxon>
        <taxon>Pseudomonadota</taxon>
        <taxon>Gammaproteobacteria</taxon>
        <taxon>Pseudomonadales</taxon>
        <taxon>Pseudomonadaceae</taxon>
        <taxon>Pseudomonas</taxon>
    </lineage>
</organism>
<evidence type="ECO:0000313" key="3">
    <source>
        <dbReference type="Proteomes" id="UP000005268"/>
    </source>
</evidence>
<keyword evidence="1" id="KW-1133">Transmembrane helix</keyword>
<dbReference type="KEGG" id="ppi:YSA_02350"/>
<keyword evidence="1" id="KW-0812">Transmembrane</keyword>
<reference evidence="2 3" key="1">
    <citation type="journal article" date="2012" name="J. Bacteriol.">
        <title>Complete Genome Sequence of the Naphthalene-Degrading Pseudomonas putida Strain ND6.</title>
        <authorList>
            <person name="Li S."/>
            <person name="Zhao H."/>
            <person name="Li Y."/>
            <person name="Niu S."/>
            <person name="Cai B."/>
        </authorList>
    </citation>
    <scope>NUCLEOTIDE SEQUENCE [LARGE SCALE GENOMIC DNA]</scope>
    <source>
        <strain evidence="2 3">ND6</strain>
    </source>
</reference>